<comment type="caution">
    <text evidence="2">The sequence shown here is derived from an EMBL/GenBank/DDBJ whole genome shotgun (WGS) entry which is preliminary data.</text>
</comment>
<keyword evidence="1" id="KW-0472">Membrane</keyword>
<keyword evidence="3" id="KW-1185">Reference proteome</keyword>
<keyword evidence="1" id="KW-1133">Transmembrane helix</keyword>
<dbReference type="EMBL" id="RSCK01000001">
    <property type="protein sequence ID" value="RUT14551.1"/>
    <property type="molecule type" value="Genomic_DNA"/>
</dbReference>
<organism evidence="2 3">
    <name type="scientific">Chroococcidiopsis cubana SAG 39.79</name>
    <dbReference type="NCBI Taxonomy" id="388085"/>
    <lineage>
        <taxon>Bacteria</taxon>
        <taxon>Bacillati</taxon>
        <taxon>Cyanobacteriota</taxon>
        <taxon>Cyanophyceae</taxon>
        <taxon>Chroococcidiopsidales</taxon>
        <taxon>Chroococcidiopsidaceae</taxon>
        <taxon>Chroococcidiopsis</taxon>
    </lineage>
</organism>
<feature type="transmembrane region" description="Helical" evidence="1">
    <location>
        <begin position="56"/>
        <end position="72"/>
    </location>
</feature>
<accession>A0AB37USZ7</accession>
<protein>
    <submittedName>
        <fullName evidence="2">Uncharacterized protein</fullName>
    </submittedName>
</protein>
<proteinExistence type="predicted"/>
<evidence type="ECO:0000313" key="2">
    <source>
        <dbReference type="EMBL" id="RUT14551.1"/>
    </source>
</evidence>
<sequence>MSWVAPEERQELRRMRRLLLLDNLYILWVLTSRTASGLALYVLACCLAIYWGWGYPWSWMFGFLCGMAPWGNKVRDCYYQEQEERAVRRRTEDRELYAYARAEIKIYRTNLIADIVRILLEIIINGLWGIFGAPKLIYDYAIAFKDNCETILNINRVL</sequence>
<name>A0AB37USZ7_9CYAN</name>
<dbReference type="AlphaFoldDB" id="A0AB37USZ7"/>
<dbReference type="Proteomes" id="UP000282574">
    <property type="component" value="Unassembled WGS sequence"/>
</dbReference>
<dbReference type="RefSeq" id="WP_106165830.1">
    <property type="nucleotide sequence ID" value="NZ_JAVKZF010000005.1"/>
</dbReference>
<evidence type="ECO:0000313" key="3">
    <source>
        <dbReference type="Proteomes" id="UP000282574"/>
    </source>
</evidence>
<feature type="transmembrane region" description="Helical" evidence="1">
    <location>
        <begin position="24"/>
        <end position="50"/>
    </location>
</feature>
<evidence type="ECO:0000256" key="1">
    <source>
        <dbReference type="SAM" id="Phobius"/>
    </source>
</evidence>
<keyword evidence="1" id="KW-0812">Transmembrane</keyword>
<gene>
    <name evidence="2" type="ORF">DSM107010_00970</name>
</gene>
<reference evidence="2 3" key="1">
    <citation type="journal article" date="2019" name="Genome Biol. Evol.">
        <title>Day and night: Metabolic profiles and evolutionary relationships of six axenic non-marine cyanobacteria.</title>
        <authorList>
            <person name="Will S.E."/>
            <person name="Henke P."/>
            <person name="Boedeker C."/>
            <person name="Huang S."/>
            <person name="Brinkmann H."/>
            <person name="Rohde M."/>
            <person name="Jarek M."/>
            <person name="Friedl T."/>
            <person name="Seufert S."/>
            <person name="Schumacher M."/>
            <person name="Overmann J."/>
            <person name="Neumann-Schaal M."/>
            <person name="Petersen J."/>
        </authorList>
    </citation>
    <scope>NUCLEOTIDE SEQUENCE [LARGE SCALE GENOMIC DNA]</scope>
    <source>
        <strain evidence="2 3">SAG 39.79</strain>
    </source>
</reference>